<evidence type="ECO:0000313" key="3">
    <source>
        <dbReference type="Proteomes" id="UP000824081"/>
    </source>
</evidence>
<protein>
    <submittedName>
        <fullName evidence="2">Uncharacterized protein</fullName>
    </submittedName>
</protein>
<organism evidence="2 3">
    <name type="scientific">Candidatus Scatosoma pullistercoris</name>
    <dbReference type="NCBI Taxonomy" id="2840934"/>
    <lineage>
        <taxon>Bacteria</taxon>
        <taxon>Bacillati</taxon>
        <taxon>Bacillota</taxon>
        <taxon>Clostridia</taxon>
        <taxon>Candidatus Scatosoma</taxon>
    </lineage>
</organism>
<proteinExistence type="predicted"/>
<keyword evidence="1" id="KW-0732">Signal</keyword>
<sequence>MTIRKTLISAALSLVVAAAAAGIAGISASATIYTAEEIFSFRNIAGYSTQALDSANRPALAVNTGSGGEIVVNGELSGDFSWEIGSENISAYALVFTDVDNGDMLTVEVRAAGTKLVVSAEYTSEEDTVVLSSVTAQGGLTAEYMFSPAEMSLGVGDAQGNVFELTDALTAGLPYGFENYRVRLKVEAASGEGRVNIYSLCGYDCVTRAMYDRSEFAPSVYVRADTYAFAGETFSLPLPKASVLGGERVSDISAVVYENGEERA</sequence>
<feature type="non-terminal residue" evidence="2">
    <location>
        <position position="264"/>
    </location>
</feature>
<evidence type="ECO:0000313" key="2">
    <source>
        <dbReference type="EMBL" id="HIU58720.1"/>
    </source>
</evidence>
<dbReference type="AlphaFoldDB" id="A0A9D1ME42"/>
<accession>A0A9D1ME42</accession>
<feature type="chain" id="PRO_5038810848" evidence="1">
    <location>
        <begin position="22"/>
        <end position="264"/>
    </location>
</feature>
<reference evidence="2" key="2">
    <citation type="journal article" date="2021" name="PeerJ">
        <title>Extensive microbial diversity within the chicken gut microbiome revealed by metagenomics and culture.</title>
        <authorList>
            <person name="Gilroy R."/>
            <person name="Ravi A."/>
            <person name="Getino M."/>
            <person name="Pursley I."/>
            <person name="Horton D.L."/>
            <person name="Alikhan N.F."/>
            <person name="Baker D."/>
            <person name="Gharbi K."/>
            <person name="Hall N."/>
            <person name="Watson M."/>
            <person name="Adriaenssens E.M."/>
            <person name="Foster-Nyarko E."/>
            <person name="Jarju S."/>
            <person name="Secka A."/>
            <person name="Antonio M."/>
            <person name="Oren A."/>
            <person name="Chaudhuri R.R."/>
            <person name="La Ragione R."/>
            <person name="Hildebrand F."/>
            <person name="Pallen M.J."/>
        </authorList>
    </citation>
    <scope>NUCLEOTIDE SEQUENCE</scope>
    <source>
        <strain evidence="2">11687</strain>
    </source>
</reference>
<evidence type="ECO:0000256" key="1">
    <source>
        <dbReference type="SAM" id="SignalP"/>
    </source>
</evidence>
<dbReference type="EMBL" id="DVMZ01000038">
    <property type="protein sequence ID" value="HIU58720.1"/>
    <property type="molecule type" value="Genomic_DNA"/>
</dbReference>
<comment type="caution">
    <text evidence="2">The sequence shown here is derived from an EMBL/GenBank/DDBJ whole genome shotgun (WGS) entry which is preliminary data.</text>
</comment>
<dbReference type="Proteomes" id="UP000824081">
    <property type="component" value="Unassembled WGS sequence"/>
</dbReference>
<gene>
    <name evidence="2" type="ORF">IAC57_01330</name>
</gene>
<reference evidence="2" key="1">
    <citation type="submission" date="2020-10" db="EMBL/GenBank/DDBJ databases">
        <authorList>
            <person name="Gilroy R."/>
        </authorList>
    </citation>
    <scope>NUCLEOTIDE SEQUENCE</scope>
    <source>
        <strain evidence="2">11687</strain>
    </source>
</reference>
<name>A0A9D1ME42_9FIRM</name>
<feature type="signal peptide" evidence="1">
    <location>
        <begin position="1"/>
        <end position="21"/>
    </location>
</feature>